<dbReference type="CDD" id="cd00827">
    <property type="entry name" value="init_cond_enzymes"/>
    <property type="match status" value="1"/>
</dbReference>
<dbReference type="EMBL" id="SNRY01001069">
    <property type="protein sequence ID" value="KAA6333802.1"/>
    <property type="molecule type" value="Genomic_DNA"/>
</dbReference>
<dbReference type="EC" id="2.3.1.180" evidence="5"/>
<keyword evidence="2 5" id="KW-0012">Acyltransferase</keyword>
<evidence type="ECO:0000256" key="2">
    <source>
        <dbReference type="ARBA" id="ARBA00023315"/>
    </source>
</evidence>
<organism evidence="5">
    <name type="scientific">termite gut metagenome</name>
    <dbReference type="NCBI Taxonomy" id="433724"/>
    <lineage>
        <taxon>unclassified sequences</taxon>
        <taxon>metagenomes</taxon>
        <taxon>organismal metagenomes</taxon>
    </lineage>
</organism>
<dbReference type="NCBIfam" id="NF005293">
    <property type="entry name" value="PRK06816.1"/>
    <property type="match status" value="1"/>
</dbReference>
<dbReference type="InterPro" id="IPR013747">
    <property type="entry name" value="ACP_syn_III_C"/>
</dbReference>
<name>A0A5J4RJP7_9ZZZZ</name>
<comment type="caution">
    <text evidence="5">The sequence shown here is derived from an EMBL/GenBank/DDBJ whole genome shotgun (WGS) entry which is preliminary data.</text>
</comment>
<keyword evidence="1 5" id="KW-0808">Transferase</keyword>
<evidence type="ECO:0000313" key="4">
    <source>
        <dbReference type="EMBL" id="KAA6333798.1"/>
    </source>
</evidence>
<dbReference type="Pfam" id="PF08541">
    <property type="entry name" value="ACP_syn_III_C"/>
    <property type="match status" value="1"/>
</dbReference>
<feature type="domain" description="Beta-ketoacyl-[acyl-carrier-protein] synthase III C-terminal" evidence="3">
    <location>
        <begin position="290"/>
        <end position="369"/>
    </location>
</feature>
<dbReference type="Gene3D" id="3.40.47.10">
    <property type="match status" value="2"/>
</dbReference>
<proteinExistence type="predicted"/>
<evidence type="ECO:0000313" key="5">
    <source>
        <dbReference type="EMBL" id="KAA6333802.1"/>
    </source>
</evidence>
<accession>A0A5J4RJP7</accession>
<dbReference type="GO" id="GO:0033818">
    <property type="term" value="F:beta-ketoacyl-acyl-carrier-protein synthase III activity"/>
    <property type="evidence" value="ECO:0007669"/>
    <property type="project" value="UniProtKB-EC"/>
</dbReference>
<dbReference type="GO" id="GO:0044550">
    <property type="term" value="P:secondary metabolite biosynthetic process"/>
    <property type="evidence" value="ECO:0007669"/>
    <property type="project" value="TreeGrafter"/>
</dbReference>
<dbReference type="PANTHER" id="PTHR34069">
    <property type="entry name" value="3-OXOACYL-[ACYL-CARRIER-PROTEIN] SYNTHASE 3"/>
    <property type="match status" value="1"/>
</dbReference>
<dbReference type="SUPFAM" id="SSF53901">
    <property type="entry name" value="Thiolase-like"/>
    <property type="match status" value="2"/>
</dbReference>
<evidence type="ECO:0000259" key="3">
    <source>
        <dbReference type="Pfam" id="PF08541"/>
    </source>
</evidence>
<reference evidence="5" key="1">
    <citation type="submission" date="2019-03" db="EMBL/GenBank/DDBJ databases">
        <title>Single cell metagenomics reveals metabolic interactions within the superorganism composed of flagellate Streblomastix strix and complex community of Bacteroidetes bacteria on its surface.</title>
        <authorList>
            <person name="Treitli S.C."/>
            <person name="Kolisko M."/>
            <person name="Husnik F."/>
            <person name="Keeling P."/>
            <person name="Hampl V."/>
        </authorList>
    </citation>
    <scope>NUCLEOTIDE SEQUENCE</scope>
    <source>
        <strain evidence="5">STM</strain>
    </source>
</reference>
<evidence type="ECO:0000256" key="1">
    <source>
        <dbReference type="ARBA" id="ARBA00022679"/>
    </source>
</evidence>
<gene>
    <name evidence="4" type="ORF">EZS27_017824</name>
    <name evidence="5" type="ORF">EZS27_017828</name>
</gene>
<dbReference type="PANTHER" id="PTHR34069:SF3">
    <property type="entry name" value="ACYL-COA:ACYL-COA ALKYLTRANSFERASE"/>
    <property type="match status" value="1"/>
</dbReference>
<dbReference type="AlphaFoldDB" id="A0A5J4RJP7"/>
<sequence length="385" mass="43224">MQTLCMNNQVYITRISKFLPNAPVSNDEMEAYLGMINGQPSRARRIILKSNGIKSRYYALDTTGRVTHTNVEMAANAVKALYGQGFSANDMELLAAGTASPEQLLPSHGVMIHGKLEGAKNAEVVSFAGSCCTGIQALKYGWMSLLTGAKNNAVCVASERPSPWMQAKYFDGETEKLQQLEKHPILAFEKDFLRWMLSDGAAALLLQTEPAKEGLSFRVEWIDLCSYAHIRESCMYAGAEKDENGELRGWASFPEKEWLSKSIFSLKQDARQLGENITQLGGQFFKEVAEKRKLKTEDIDWFLPHLSSMFFKDKVREELDAMGYPIPEEKWFVNLPTVGNVGSAANFLMLEELYRVGKLQKQQKILLMTPESARFSYGYCLLTVC</sequence>
<dbReference type="EMBL" id="SNRY01001069">
    <property type="protein sequence ID" value="KAA6333798.1"/>
    <property type="molecule type" value="Genomic_DNA"/>
</dbReference>
<protein>
    <submittedName>
        <fullName evidence="5">3-oxoacyl-[acyl-carrier-protein] synthase 3</fullName>
        <ecNumber evidence="5">2.3.1.180</ecNumber>
    </submittedName>
</protein>
<dbReference type="InterPro" id="IPR016039">
    <property type="entry name" value="Thiolase-like"/>
</dbReference>